<sequence length="258" mass="28946">MFKKILASLGVGAAKIDLVLDSDVVTMGEEVTGKVYVEGGEVEQQIEELEVHFKLASSYKKDDEIKYVNETIATIPVIQEEFTVHPGEKREFDFFFKCPELLPVSSVNTRYYFQSNLEIISGIDAKDRDVVDVRPSGLLKNFLGGFAKLGFVHYGESYTGQRNGGVQIIQFHATDWMRGKFDEIVFQFKPKQAVNSVRGFFELDKKTKGLIGMLADELDLDEKKGAFEFRAEELSSEEAAAETIRNFIIKNSSGLITG</sequence>
<evidence type="ECO:0000313" key="2">
    <source>
        <dbReference type="Proteomes" id="UP000633619"/>
    </source>
</evidence>
<dbReference type="PANTHER" id="PTHR40053:SF1">
    <property type="entry name" value="SPORULATION-CONTROL PROTEIN SPO0M"/>
    <property type="match status" value="1"/>
</dbReference>
<reference evidence="1 2" key="1">
    <citation type="submission" date="2020-12" db="EMBL/GenBank/DDBJ databases">
        <title>WGS of Thermoactinomyces spp.</title>
        <authorList>
            <person name="Cheng K."/>
        </authorList>
    </citation>
    <scope>NUCLEOTIDE SEQUENCE [LARGE SCALE GENOMIC DNA]</scope>
    <source>
        <strain evidence="2">CICC 10671\DSM 43846</strain>
    </source>
</reference>
<dbReference type="Pfam" id="PF07070">
    <property type="entry name" value="Spo0M"/>
    <property type="match status" value="1"/>
</dbReference>
<name>A0A8I1DFU4_THEIN</name>
<dbReference type="InterPro" id="IPR009776">
    <property type="entry name" value="Spore_0_M"/>
</dbReference>
<accession>A0A8I1DFU4</accession>
<dbReference type="PANTHER" id="PTHR40053">
    <property type="entry name" value="SPORULATION-CONTROL PROTEIN SPO0M"/>
    <property type="match status" value="1"/>
</dbReference>
<organism evidence="1 2">
    <name type="scientific">Thermoactinomyces intermedius</name>
    <dbReference type="NCBI Taxonomy" id="2024"/>
    <lineage>
        <taxon>Bacteria</taxon>
        <taxon>Bacillati</taxon>
        <taxon>Bacillota</taxon>
        <taxon>Bacilli</taxon>
        <taxon>Bacillales</taxon>
        <taxon>Thermoactinomycetaceae</taxon>
        <taxon>Thermoactinomyces</taxon>
    </lineage>
</organism>
<dbReference type="AlphaFoldDB" id="A0A8I1DFU4"/>
<comment type="caution">
    <text evidence="1">The sequence shown here is derived from an EMBL/GenBank/DDBJ whole genome shotgun (WGS) entry which is preliminary data.</text>
</comment>
<dbReference type="RefSeq" id="WP_181731481.1">
    <property type="nucleotide sequence ID" value="NZ_JACEIR010000002.1"/>
</dbReference>
<evidence type="ECO:0000313" key="1">
    <source>
        <dbReference type="EMBL" id="MBH8595186.1"/>
    </source>
</evidence>
<proteinExistence type="predicted"/>
<gene>
    <name evidence="1" type="ORF">I8U20_07565</name>
</gene>
<keyword evidence="2" id="KW-1185">Reference proteome</keyword>
<dbReference type="Proteomes" id="UP000633619">
    <property type="component" value="Unassembled WGS sequence"/>
</dbReference>
<protein>
    <submittedName>
        <fullName evidence="1">Sporulation protein</fullName>
    </submittedName>
</protein>
<dbReference type="EMBL" id="JAECVW010000003">
    <property type="protein sequence ID" value="MBH8595186.1"/>
    <property type="molecule type" value="Genomic_DNA"/>
</dbReference>